<dbReference type="Gene3D" id="3.80.10.10">
    <property type="entry name" value="Ribonuclease Inhibitor"/>
    <property type="match status" value="1"/>
</dbReference>
<keyword evidence="2" id="KW-1185">Reference proteome</keyword>
<protein>
    <submittedName>
        <fullName evidence="1">Uncharacterized protein</fullName>
    </submittedName>
</protein>
<dbReference type="EMBL" id="JAGGNH010000048">
    <property type="protein sequence ID" value="KAJ0960980.1"/>
    <property type="molecule type" value="Genomic_DNA"/>
</dbReference>
<name>A0A9D5BUV0_9LILI</name>
<sequence length="132" mass="14442">MGEIPLSLSNCSNLLSIRLGQQYAPQEYYLAELGVLSKLQVLSLSENTLSGGIPSDLRNTSSLTGLCIYMVMVLEGRIPDALGKLTSLRDISGGRQQPISDSVEIGLSCSKEISKREKWTWEMSPRSCTCNL</sequence>
<dbReference type="InterPro" id="IPR052592">
    <property type="entry name" value="LRR-RLK"/>
</dbReference>
<dbReference type="Proteomes" id="UP001085076">
    <property type="component" value="Unassembled WGS sequence"/>
</dbReference>
<dbReference type="InterPro" id="IPR032675">
    <property type="entry name" value="LRR_dom_sf"/>
</dbReference>
<dbReference type="PANTHER" id="PTHR48054">
    <property type="entry name" value="RECEPTOR KINASE-LIKE PROTEIN XA21"/>
    <property type="match status" value="1"/>
</dbReference>
<comment type="caution">
    <text evidence="1">The sequence shown here is derived from an EMBL/GenBank/DDBJ whole genome shotgun (WGS) entry which is preliminary data.</text>
</comment>
<reference evidence="1 2" key="1">
    <citation type="journal article" date="2022" name="Hortic Res">
        <title>The genome of Dioscorea zingiberensis sheds light on the biosynthesis, origin and evolution of the medicinally important diosgenin saponins.</title>
        <authorList>
            <person name="Li Y."/>
            <person name="Tan C."/>
            <person name="Li Z."/>
            <person name="Guo J."/>
            <person name="Li S."/>
            <person name="Chen X."/>
            <person name="Wang C."/>
            <person name="Dai X."/>
            <person name="Yang H."/>
            <person name="Song W."/>
            <person name="Hou L."/>
            <person name="Xu J."/>
            <person name="Tong Z."/>
            <person name="Xu A."/>
            <person name="Yuan X."/>
            <person name="Wang W."/>
            <person name="Yang Q."/>
            <person name="Chen L."/>
            <person name="Sun Z."/>
            <person name="Wang K."/>
            <person name="Pan B."/>
            <person name="Chen J."/>
            <person name="Bao Y."/>
            <person name="Liu F."/>
            <person name="Qi X."/>
            <person name="Gang D.R."/>
            <person name="Wen J."/>
            <person name="Li J."/>
        </authorList>
    </citation>
    <scope>NUCLEOTIDE SEQUENCE [LARGE SCALE GENOMIC DNA]</scope>
    <source>
        <strain evidence="1">Dzin_1.0</strain>
    </source>
</reference>
<proteinExistence type="predicted"/>
<gene>
    <name evidence="1" type="ORF">J5N97_001058</name>
</gene>
<evidence type="ECO:0000313" key="2">
    <source>
        <dbReference type="Proteomes" id="UP001085076"/>
    </source>
</evidence>
<dbReference type="AlphaFoldDB" id="A0A9D5BUV0"/>
<organism evidence="1 2">
    <name type="scientific">Dioscorea zingiberensis</name>
    <dbReference type="NCBI Taxonomy" id="325984"/>
    <lineage>
        <taxon>Eukaryota</taxon>
        <taxon>Viridiplantae</taxon>
        <taxon>Streptophyta</taxon>
        <taxon>Embryophyta</taxon>
        <taxon>Tracheophyta</taxon>
        <taxon>Spermatophyta</taxon>
        <taxon>Magnoliopsida</taxon>
        <taxon>Liliopsida</taxon>
        <taxon>Dioscoreales</taxon>
        <taxon>Dioscoreaceae</taxon>
        <taxon>Dioscorea</taxon>
    </lineage>
</organism>
<dbReference type="PANTHER" id="PTHR48054:SF90">
    <property type="entry name" value="MDIS1-INTERACTING RECEPTOR LIKE KINASE 2-LIKE"/>
    <property type="match status" value="1"/>
</dbReference>
<evidence type="ECO:0000313" key="1">
    <source>
        <dbReference type="EMBL" id="KAJ0960980.1"/>
    </source>
</evidence>
<dbReference type="OrthoDB" id="2105857at2759"/>
<accession>A0A9D5BUV0</accession>
<dbReference type="SUPFAM" id="SSF52047">
    <property type="entry name" value="RNI-like"/>
    <property type="match status" value="1"/>
</dbReference>